<dbReference type="EMBL" id="NGAF01000009">
    <property type="protein sequence ID" value="OXR43482.1"/>
    <property type="molecule type" value="Genomic_DNA"/>
</dbReference>
<sequence>MRVTPEYVRGIRFGRAPIGHRGYDPAEVDAFCAALADAFAGRAALSAAAIRGHEFGLAAPGRRDYDRDEVDAFLDRACVELEFARYGPARPQVAWPPSPEYVSRLRFSAPPLGRSGYVADEVDAFRERVAALLAQTITGWDAAAIRPEFGTAATGVRAYHSGEVDAFVDAVTALVS</sequence>
<keyword evidence="2" id="KW-1185">Reference proteome</keyword>
<comment type="caution">
    <text evidence="1">The sequence shown here is derived from an EMBL/GenBank/DDBJ whole genome shotgun (WGS) entry which is preliminary data.</text>
</comment>
<dbReference type="NCBIfam" id="TIGR03544">
    <property type="entry name" value="DivI1A_domain"/>
    <property type="match status" value="2"/>
</dbReference>
<gene>
    <name evidence="1" type="primary">gpsB</name>
    <name evidence="1" type="ORF">B7C42_04349</name>
</gene>
<organism evidence="1 2">
    <name type="scientific">Nocardia cerradoensis</name>
    <dbReference type="NCBI Taxonomy" id="85688"/>
    <lineage>
        <taxon>Bacteria</taxon>
        <taxon>Bacillati</taxon>
        <taxon>Actinomycetota</taxon>
        <taxon>Actinomycetes</taxon>
        <taxon>Mycobacteriales</taxon>
        <taxon>Nocardiaceae</taxon>
        <taxon>Nocardia</taxon>
    </lineage>
</organism>
<dbReference type="InterPro" id="IPR019933">
    <property type="entry name" value="DivIVA_domain"/>
</dbReference>
<evidence type="ECO:0000313" key="1">
    <source>
        <dbReference type="EMBL" id="OXR43482.1"/>
    </source>
</evidence>
<name>A0A231H3Z9_9NOCA</name>
<dbReference type="Proteomes" id="UP000215506">
    <property type="component" value="Unassembled WGS sequence"/>
</dbReference>
<accession>A0A231H3Z9</accession>
<reference evidence="1 2" key="1">
    <citation type="submission" date="2017-07" db="EMBL/GenBank/DDBJ databases">
        <title>First draft Genome Sequence of Nocardia cerradoensis isolated from human infection.</title>
        <authorList>
            <person name="Carrasco G."/>
        </authorList>
    </citation>
    <scope>NUCLEOTIDE SEQUENCE [LARGE SCALE GENOMIC DNA]</scope>
    <source>
        <strain evidence="1 2">CNM20130759</strain>
    </source>
</reference>
<dbReference type="Gene3D" id="6.10.250.660">
    <property type="match status" value="2"/>
</dbReference>
<proteinExistence type="predicted"/>
<evidence type="ECO:0000313" key="2">
    <source>
        <dbReference type="Proteomes" id="UP000215506"/>
    </source>
</evidence>
<dbReference type="AlphaFoldDB" id="A0A231H3Z9"/>
<protein>
    <submittedName>
        <fullName evidence="1">Cell cycle protein GpsB</fullName>
    </submittedName>
</protein>